<name>A0A1Q5PLE1_9ACTO</name>
<evidence type="ECO:0000256" key="1">
    <source>
        <dbReference type="ARBA" id="ARBA00004990"/>
    </source>
</evidence>
<dbReference type="OrthoDB" id="9773087at2"/>
<dbReference type="Pfam" id="PF02569">
    <property type="entry name" value="Pantoate_ligase"/>
    <property type="match status" value="1"/>
</dbReference>
<comment type="function">
    <text evidence="8">Catalyzes the condensation of pantoate with beta-alanine in an ATP-dependent reaction via a pantoyl-adenylate intermediate.</text>
</comment>
<evidence type="ECO:0000256" key="3">
    <source>
        <dbReference type="ARBA" id="ARBA00022598"/>
    </source>
</evidence>
<keyword evidence="10" id="KW-1185">Reference proteome</keyword>
<feature type="binding site" evidence="8">
    <location>
        <begin position="155"/>
        <end position="158"/>
    </location>
    <ligand>
        <name>ATP</name>
        <dbReference type="ChEBI" id="CHEBI:30616"/>
    </ligand>
</feature>
<protein>
    <recommendedName>
        <fullName evidence="8">Pantothenate synthetase</fullName>
        <shortName evidence="8">PS</shortName>
        <ecNumber evidence="8">6.3.2.1</ecNumber>
    </recommendedName>
    <alternativeName>
        <fullName evidence="8">Pantoate--beta-alanine ligase</fullName>
    </alternativeName>
    <alternativeName>
        <fullName evidence="8">Pantoate-activating enzyme</fullName>
    </alternativeName>
</protein>
<feature type="binding site" evidence="8">
    <location>
        <position position="68"/>
    </location>
    <ligand>
        <name>(R)-pantoate</name>
        <dbReference type="ChEBI" id="CHEBI:15980"/>
    </ligand>
</feature>
<dbReference type="NCBIfam" id="TIGR00125">
    <property type="entry name" value="cyt_tran_rel"/>
    <property type="match status" value="1"/>
</dbReference>
<evidence type="ECO:0000313" key="10">
    <source>
        <dbReference type="Proteomes" id="UP000186785"/>
    </source>
</evidence>
<dbReference type="GO" id="GO:0005829">
    <property type="term" value="C:cytosol"/>
    <property type="evidence" value="ECO:0007669"/>
    <property type="project" value="TreeGrafter"/>
</dbReference>
<feature type="binding site" evidence="8">
    <location>
        <position position="161"/>
    </location>
    <ligand>
        <name>(R)-pantoate</name>
        <dbReference type="ChEBI" id="CHEBI:15980"/>
    </ligand>
</feature>
<comment type="similarity">
    <text evidence="2 8">Belongs to the pantothenate synthetase family.</text>
</comment>
<keyword evidence="6 8" id="KW-0067">ATP-binding</keyword>
<evidence type="ECO:0000256" key="7">
    <source>
        <dbReference type="ARBA" id="ARBA00048258"/>
    </source>
</evidence>
<feature type="active site" description="Proton donor" evidence="8">
    <location>
        <position position="44"/>
    </location>
</feature>
<dbReference type="GO" id="GO:0004592">
    <property type="term" value="F:pantoate-beta-alanine ligase activity"/>
    <property type="evidence" value="ECO:0007669"/>
    <property type="project" value="UniProtKB-UniRule"/>
</dbReference>
<feature type="binding site" evidence="8">
    <location>
        <begin position="192"/>
        <end position="195"/>
    </location>
    <ligand>
        <name>ATP</name>
        <dbReference type="ChEBI" id="CHEBI:30616"/>
    </ligand>
</feature>
<dbReference type="InterPro" id="IPR014729">
    <property type="entry name" value="Rossmann-like_a/b/a_fold"/>
</dbReference>
<dbReference type="PANTHER" id="PTHR21299:SF1">
    <property type="entry name" value="PANTOATE--BETA-ALANINE LIGASE"/>
    <property type="match status" value="1"/>
</dbReference>
<dbReference type="CDD" id="cd00560">
    <property type="entry name" value="PanC"/>
    <property type="match status" value="1"/>
</dbReference>
<keyword evidence="3 8" id="KW-0436">Ligase</keyword>
<dbReference type="PANTHER" id="PTHR21299">
    <property type="entry name" value="CYTIDYLATE KINASE/PANTOATE-BETA-ALANINE LIGASE"/>
    <property type="match status" value="1"/>
</dbReference>
<evidence type="ECO:0000256" key="5">
    <source>
        <dbReference type="ARBA" id="ARBA00022741"/>
    </source>
</evidence>
<keyword evidence="8" id="KW-0963">Cytoplasm</keyword>
<dbReference type="Gene3D" id="3.40.50.620">
    <property type="entry name" value="HUPs"/>
    <property type="match status" value="1"/>
</dbReference>
<comment type="miscellaneous">
    <text evidence="8">The reaction proceeds by a bi uni uni bi ping pong mechanism.</text>
</comment>
<accession>A0A1Q5PLE1</accession>
<dbReference type="UniPathway" id="UPA00028">
    <property type="reaction ID" value="UER00005"/>
</dbReference>
<evidence type="ECO:0000256" key="4">
    <source>
        <dbReference type="ARBA" id="ARBA00022655"/>
    </source>
</evidence>
<dbReference type="InterPro" id="IPR003721">
    <property type="entry name" value="Pantoate_ligase"/>
</dbReference>
<comment type="subcellular location">
    <subcellularLocation>
        <location evidence="8">Cytoplasm</location>
    </subcellularLocation>
</comment>
<dbReference type="NCBIfam" id="TIGR00018">
    <property type="entry name" value="panC"/>
    <property type="match status" value="1"/>
</dbReference>
<comment type="caution">
    <text evidence="8">Lacks conserved residue(s) required for the propagation of feature annotation.</text>
</comment>
<dbReference type="GO" id="GO:0005524">
    <property type="term" value="F:ATP binding"/>
    <property type="evidence" value="ECO:0007669"/>
    <property type="project" value="UniProtKB-KW"/>
</dbReference>
<organism evidence="9 10">
    <name type="scientific">Boudabousia liubingyangii</name>
    <dbReference type="NCBI Taxonomy" id="1921764"/>
    <lineage>
        <taxon>Bacteria</taxon>
        <taxon>Bacillati</taxon>
        <taxon>Actinomycetota</taxon>
        <taxon>Actinomycetes</taxon>
        <taxon>Actinomycetales</taxon>
        <taxon>Actinomycetaceae</taxon>
        <taxon>Boudabousia</taxon>
    </lineage>
</organism>
<dbReference type="SUPFAM" id="SSF52374">
    <property type="entry name" value="Nucleotidylyl transferase"/>
    <property type="match status" value="1"/>
</dbReference>
<dbReference type="HAMAP" id="MF_00158">
    <property type="entry name" value="PanC"/>
    <property type="match status" value="1"/>
</dbReference>
<evidence type="ECO:0000256" key="2">
    <source>
        <dbReference type="ARBA" id="ARBA00009256"/>
    </source>
</evidence>
<dbReference type="InterPro" id="IPR004821">
    <property type="entry name" value="Cyt_trans-like"/>
</dbReference>
<comment type="pathway">
    <text evidence="1 8">Cofactor biosynthesis; (R)-pantothenate biosynthesis; (R)-pantothenate from (R)-pantoate and beta-alanine: step 1/1.</text>
</comment>
<evidence type="ECO:0000256" key="6">
    <source>
        <dbReference type="ARBA" id="ARBA00022840"/>
    </source>
</evidence>
<dbReference type="EC" id="6.3.2.1" evidence="8"/>
<dbReference type="GO" id="GO:0015940">
    <property type="term" value="P:pantothenate biosynthetic process"/>
    <property type="evidence" value="ECO:0007669"/>
    <property type="project" value="UniProtKB-UniRule"/>
</dbReference>
<proteinExistence type="inferred from homology"/>
<evidence type="ECO:0000256" key="8">
    <source>
        <dbReference type="HAMAP-Rule" id="MF_00158"/>
    </source>
</evidence>
<dbReference type="RefSeq" id="WP_073709229.1">
    <property type="nucleotide sequence ID" value="NZ_MQSU01000003.1"/>
</dbReference>
<evidence type="ECO:0000313" key="9">
    <source>
        <dbReference type="EMBL" id="OKL47869.1"/>
    </source>
</evidence>
<comment type="caution">
    <text evidence="9">The sequence shown here is derived from an EMBL/GenBank/DDBJ whole genome shotgun (WGS) entry which is preliminary data.</text>
</comment>
<dbReference type="STRING" id="1921764.BSR28_06580"/>
<keyword evidence="4 8" id="KW-0566">Pantothenate biosynthesis</keyword>
<dbReference type="AlphaFoldDB" id="A0A1Q5PLE1"/>
<comment type="catalytic activity">
    <reaction evidence="7 8">
        <text>(R)-pantoate + beta-alanine + ATP = (R)-pantothenate + AMP + diphosphate + H(+)</text>
        <dbReference type="Rhea" id="RHEA:10912"/>
        <dbReference type="ChEBI" id="CHEBI:15378"/>
        <dbReference type="ChEBI" id="CHEBI:15980"/>
        <dbReference type="ChEBI" id="CHEBI:29032"/>
        <dbReference type="ChEBI" id="CHEBI:30616"/>
        <dbReference type="ChEBI" id="CHEBI:33019"/>
        <dbReference type="ChEBI" id="CHEBI:57966"/>
        <dbReference type="ChEBI" id="CHEBI:456215"/>
        <dbReference type="EC" id="6.3.2.1"/>
    </reaction>
</comment>
<dbReference type="Gene3D" id="3.30.1300.10">
    <property type="entry name" value="Pantoate-beta-alanine ligase, C-terminal domain"/>
    <property type="match status" value="1"/>
</dbReference>
<feature type="binding site" evidence="8">
    <location>
        <position position="68"/>
    </location>
    <ligand>
        <name>beta-alanine</name>
        <dbReference type="ChEBI" id="CHEBI:57966"/>
    </ligand>
</feature>
<feature type="binding site" evidence="8">
    <location>
        <begin position="37"/>
        <end position="44"/>
    </location>
    <ligand>
        <name>ATP</name>
        <dbReference type="ChEBI" id="CHEBI:30616"/>
    </ligand>
</feature>
<dbReference type="Proteomes" id="UP000186785">
    <property type="component" value="Unassembled WGS sequence"/>
</dbReference>
<gene>
    <name evidence="8" type="primary">panC</name>
    <name evidence="9" type="ORF">BSR29_05100</name>
</gene>
<comment type="subunit">
    <text evidence="8">Homodimer.</text>
</comment>
<dbReference type="EMBL" id="MQSV01000003">
    <property type="protein sequence ID" value="OKL47869.1"/>
    <property type="molecule type" value="Genomic_DNA"/>
</dbReference>
<reference evidence="9 10" key="1">
    <citation type="submission" date="2016-11" db="EMBL/GenBank/DDBJ databases">
        <title>Actinomyces gypaetusis sp. nov. isolated from the vulture Gypaetus barbatus in Qinghai Tibet Plateau China.</title>
        <authorList>
            <person name="Meng X."/>
        </authorList>
    </citation>
    <scope>NUCLEOTIDE SEQUENCE [LARGE SCALE GENOMIC DNA]</scope>
    <source>
        <strain evidence="9 10">VUL4_2</strain>
    </source>
</reference>
<sequence length="291" mass="31483">MKTNEETKVVHTRADLRAAINESQTRKGGKVALVMTMGALHEGHLDLVRRAHELADTVVVSIFVNPLQFAPGEDFDAYPRTLDADVEKLQTVGSQIVFAPSAEDVFPGGAPAITFNPGPVGQILEGKTRPTHFAGVLQIVNKVMNLVQPDYALFGQKDAQQLAIIKQMVRDLDMQLEVVAVPIRRETDGLAMSSRNQYLSETEREQALALSRALETGREVAARTASAAAVVDRVESELSQAPGVKLDYVALIDPLNFTPIPEGQRATGVLAVAAWVGKTRLIDNTLVVVGK</sequence>
<keyword evidence="5 8" id="KW-0547">Nucleotide-binding</keyword>
<dbReference type="InterPro" id="IPR042176">
    <property type="entry name" value="Pantoate_ligase_C"/>
</dbReference>